<evidence type="ECO:0000313" key="2">
    <source>
        <dbReference type="EMBL" id="KAL0945141.1"/>
    </source>
</evidence>
<evidence type="ECO:0000313" key="3">
    <source>
        <dbReference type="Proteomes" id="UP001556367"/>
    </source>
</evidence>
<feature type="region of interest" description="Disordered" evidence="1">
    <location>
        <begin position="117"/>
        <end position="293"/>
    </location>
</feature>
<accession>A0ABR3IPB8</accession>
<reference evidence="3" key="1">
    <citation type="submission" date="2024-06" db="EMBL/GenBank/DDBJ databases">
        <title>Multi-omics analyses provide insights into the biosynthesis of the anticancer antibiotic pleurotin in Hohenbuehelia grisea.</title>
        <authorList>
            <person name="Weaver J.A."/>
            <person name="Alberti F."/>
        </authorList>
    </citation>
    <scope>NUCLEOTIDE SEQUENCE [LARGE SCALE GENOMIC DNA]</scope>
    <source>
        <strain evidence="3">T-177</strain>
    </source>
</reference>
<feature type="compositionally biased region" description="Basic residues" evidence="1">
    <location>
        <begin position="75"/>
        <end position="84"/>
    </location>
</feature>
<dbReference type="EMBL" id="JASNQZ010000019">
    <property type="protein sequence ID" value="KAL0945141.1"/>
    <property type="molecule type" value="Genomic_DNA"/>
</dbReference>
<protein>
    <recommendedName>
        <fullName evidence="4">Myeloid/lymphoid or mixed-lineage leukemia</fullName>
    </recommendedName>
</protein>
<feature type="compositionally biased region" description="Low complexity" evidence="1">
    <location>
        <begin position="237"/>
        <end position="262"/>
    </location>
</feature>
<organism evidence="2 3">
    <name type="scientific">Hohenbuehelia grisea</name>
    <dbReference type="NCBI Taxonomy" id="104357"/>
    <lineage>
        <taxon>Eukaryota</taxon>
        <taxon>Fungi</taxon>
        <taxon>Dikarya</taxon>
        <taxon>Basidiomycota</taxon>
        <taxon>Agaricomycotina</taxon>
        <taxon>Agaricomycetes</taxon>
        <taxon>Agaricomycetidae</taxon>
        <taxon>Agaricales</taxon>
        <taxon>Pleurotineae</taxon>
        <taxon>Pleurotaceae</taxon>
        <taxon>Hohenbuehelia</taxon>
    </lineage>
</organism>
<feature type="compositionally biased region" description="Basic residues" evidence="1">
    <location>
        <begin position="130"/>
        <end position="149"/>
    </location>
</feature>
<feature type="compositionally biased region" description="Basic and acidic residues" evidence="1">
    <location>
        <begin position="166"/>
        <end position="178"/>
    </location>
</feature>
<feature type="compositionally biased region" description="Basic residues" evidence="1">
    <location>
        <begin position="186"/>
        <end position="198"/>
    </location>
</feature>
<proteinExistence type="predicted"/>
<evidence type="ECO:0000256" key="1">
    <source>
        <dbReference type="SAM" id="MobiDB-lite"/>
    </source>
</evidence>
<comment type="caution">
    <text evidence="2">The sequence shown here is derived from an EMBL/GenBank/DDBJ whole genome shotgun (WGS) entry which is preliminary data.</text>
</comment>
<evidence type="ECO:0008006" key="4">
    <source>
        <dbReference type="Google" id="ProtNLM"/>
    </source>
</evidence>
<name>A0ABR3IPB8_9AGAR</name>
<gene>
    <name evidence="2" type="ORF">HGRIS_004294</name>
</gene>
<dbReference type="Proteomes" id="UP001556367">
    <property type="component" value="Unassembled WGS sequence"/>
</dbReference>
<feature type="region of interest" description="Disordered" evidence="1">
    <location>
        <begin position="46"/>
        <end position="98"/>
    </location>
</feature>
<keyword evidence="3" id="KW-1185">Reference proteome</keyword>
<sequence>MVAVGRRSKEKVTWGHQTGGVTRACTQPISSGLVSAPIPHLKTINLCHDPPPSASPRPVRSGKRRKRLVSPMQGRGRKRSHRVLGKAQEGLGKDGFDSDTLTLTVAQPVSTKHGISAVEAEHDEDECPHARGRSTARGRKPAKGGPTKKPRADEVIVAETAADNMDVDKAELTEHASESDFGGPARRTRSRSRSRVRTKPSNSLIAVAVASQKRRHAAQSSQSKPIYKASKASTIPSKPKSTTKAARSSTSGSAASSSPASTLHISRASLPDVSTTPLKRTSTHSRSRSNVAVVDIPVLKPQSRIRTREVVASSIEGET</sequence>